<feature type="compositionally biased region" description="Pro residues" evidence="6">
    <location>
        <begin position="57"/>
        <end position="68"/>
    </location>
</feature>
<dbReference type="EMBL" id="JBANRG010000007">
    <property type="protein sequence ID" value="KAK7464876.1"/>
    <property type="molecule type" value="Genomic_DNA"/>
</dbReference>
<sequence>MAGNSEWRPADNTTPLASSSHPSYSSSNIQNRRSVSFSLPNPIKRMSGFIEKANQRPSPPQVSPPPSSPTAADDAVEEVEEVVSSPGAIDDPPAPNPIPPSASSIRQRKRSVVWNPSLVLENSGSVARDHLASERTFLAYVRTSLAIASTGVALVQLFTISVQSNSGNQLIATALSKQIQVFAKPLGSTAVCFGILVLLIGTTRYFTVQSALTQGKFPVARVVIAGMAFILACIVIIVFVILVSGKR</sequence>
<evidence type="ECO:0000313" key="10">
    <source>
        <dbReference type="Proteomes" id="UP001498398"/>
    </source>
</evidence>
<proteinExistence type="predicted"/>
<keyword evidence="4 7" id="KW-1133">Transmembrane helix</keyword>
<feature type="region of interest" description="Disordered" evidence="6">
    <location>
        <begin position="1"/>
        <end position="104"/>
    </location>
</feature>
<dbReference type="PANTHER" id="PTHR34187:SF2">
    <property type="entry name" value="DUF202 DOMAIN-CONTAINING PROTEIN"/>
    <property type="match status" value="1"/>
</dbReference>
<evidence type="ECO:0000256" key="4">
    <source>
        <dbReference type="ARBA" id="ARBA00022989"/>
    </source>
</evidence>
<evidence type="ECO:0000256" key="2">
    <source>
        <dbReference type="ARBA" id="ARBA00022475"/>
    </source>
</evidence>
<dbReference type="Proteomes" id="UP001498398">
    <property type="component" value="Unassembled WGS sequence"/>
</dbReference>
<keyword evidence="5 7" id="KW-0472">Membrane</keyword>
<reference evidence="9 10" key="1">
    <citation type="submission" date="2024-01" db="EMBL/GenBank/DDBJ databases">
        <title>A draft genome for the cacao thread blight pathogen Marasmiellus scandens.</title>
        <authorList>
            <person name="Baruah I.K."/>
            <person name="Leung J."/>
            <person name="Bukari Y."/>
            <person name="Amoako-Attah I."/>
            <person name="Meinhardt L.W."/>
            <person name="Bailey B.A."/>
            <person name="Cohen S.P."/>
        </authorList>
    </citation>
    <scope>NUCLEOTIDE SEQUENCE [LARGE SCALE GENOMIC DNA]</scope>
    <source>
        <strain evidence="9 10">GH-19</strain>
    </source>
</reference>
<protein>
    <recommendedName>
        <fullName evidence="8">DUF202 domain-containing protein</fullName>
    </recommendedName>
</protein>
<accession>A0ABR1JP54</accession>
<evidence type="ECO:0000256" key="5">
    <source>
        <dbReference type="ARBA" id="ARBA00023136"/>
    </source>
</evidence>
<dbReference type="PANTHER" id="PTHR34187">
    <property type="entry name" value="FGR18P"/>
    <property type="match status" value="1"/>
</dbReference>
<evidence type="ECO:0000256" key="6">
    <source>
        <dbReference type="SAM" id="MobiDB-lite"/>
    </source>
</evidence>
<evidence type="ECO:0000256" key="7">
    <source>
        <dbReference type="SAM" id="Phobius"/>
    </source>
</evidence>
<dbReference type="InterPro" id="IPR003807">
    <property type="entry name" value="DUF202"/>
</dbReference>
<dbReference type="InterPro" id="IPR052053">
    <property type="entry name" value="IM_YidH-like"/>
</dbReference>
<keyword evidence="10" id="KW-1185">Reference proteome</keyword>
<evidence type="ECO:0000313" key="9">
    <source>
        <dbReference type="EMBL" id="KAK7464876.1"/>
    </source>
</evidence>
<evidence type="ECO:0000256" key="3">
    <source>
        <dbReference type="ARBA" id="ARBA00022692"/>
    </source>
</evidence>
<comment type="caution">
    <text evidence="9">The sequence shown here is derived from an EMBL/GenBank/DDBJ whole genome shotgun (WGS) entry which is preliminary data.</text>
</comment>
<gene>
    <name evidence="9" type="ORF">VKT23_006084</name>
</gene>
<feature type="transmembrane region" description="Helical" evidence="7">
    <location>
        <begin position="137"/>
        <end position="160"/>
    </location>
</feature>
<feature type="compositionally biased region" description="Low complexity" evidence="6">
    <location>
        <begin position="18"/>
        <end position="27"/>
    </location>
</feature>
<evidence type="ECO:0000259" key="8">
    <source>
        <dbReference type="Pfam" id="PF02656"/>
    </source>
</evidence>
<feature type="compositionally biased region" description="Polar residues" evidence="6">
    <location>
        <begin position="28"/>
        <end position="39"/>
    </location>
</feature>
<keyword evidence="2" id="KW-1003">Cell membrane</keyword>
<organism evidence="9 10">
    <name type="scientific">Marasmiellus scandens</name>
    <dbReference type="NCBI Taxonomy" id="2682957"/>
    <lineage>
        <taxon>Eukaryota</taxon>
        <taxon>Fungi</taxon>
        <taxon>Dikarya</taxon>
        <taxon>Basidiomycota</taxon>
        <taxon>Agaricomycotina</taxon>
        <taxon>Agaricomycetes</taxon>
        <taxon>Agaricomycetidae</taxon>
        <taxon>Agaricales</taxon>
        <taxon>Marasmiineae</taxon>
        <taxon>Omphalotaceae</taxon>
        <taxon>Marasmiellus</taxon>
    </lineage>
</organism>
<feature type="transmembrane region" description="Helical" evidence="7">
    <location>
        <begin position="222"/>
        <end position="243"/>
    </location>
</feature>
<feature type="domain" description="DUF202" evidence="8">
    <location>
        <begin position="128"/>
        <end position="210"/>
    </location>
</feature>
<comment type="subcellular location">
    <subcellularLocation>
        <location evidence="1">Cell membrane</location>
        <topology evidence="1">Multi-pass membrane protein</topology>
    </subcellularLocation>
</comment>
<name>A0ABR1JP54_9AGAR</name>
<keyword evidence="3 7" id="KW-0812">Transmembrane</keyword>
<feature type="transmembrane region" description="Helical" evidence="7">
    <location>
        <begin position="181"/>
        <end position="202"/>
    </location>
</feature>
<feature type="compositionally biased region" description="Low complexity" evidence="6">
    <location>
        <begin position="82"/>
        <end position="91"/>
    </location>
</feature>
<dbReference type="Pfam" id="PF02656">
    <property type="entry name" value="DUF202"/>
    <property type="match status" value="1"/>
</dbReference>
<evidence type="ECO:0000256" key="1">
    <source>
        <dbReference type="ARBA" id="ARBA00004651"/>
    </source>
</evidence>